<evidence type="ECO:0000313" key="1">
    <source>
        <dbReference type="EMBL" id="MFC4789706.1"/>
    </source>
</evidence>
<proteinExistence type="predicted"/>
<protein>
    <recommendedName>
        <fullName evidence="3">Lipoprotein</fullName>
    </recommendedName>
</protein>
<keyword evidence="2" id="KW-1185">Reference proteome</keyword>
<sequence length="261" mass="28745">MPETTPTLAVPVVCSTKGQSTVARPWWGWAGCLGLSVTLAACAPLQPGQSGHAVGDMQLALPWGDWQDLGPSAQSWPLLPDLGATLPLQTRTLALRHDNTWQAVVWLQTTHHRSPPALDPTLWTDPCPTQPDVWVQDDAAGSPVRIDCLRFKRAANRSEHWMAQNHPALQQWLQTVQPGLPQPYAHISYRYATAGGAYVQVTALVDERLLLPNRGNNADYLRSGELGRAWAKQLRMAVRQAVARVDQRLVFPAFPLALPAR</sequence>
<comment type="caution">
    <text evidence="1">The sequence shown here is derived from an EMBL/GenBank/DDBJ whole genome shotgun (WGS) entry which is preliminary data.</text>
</comment>
<organism evidence="1 2">
    <name type="scientific">Giesbergeria sinuosa</name>
    <dbReference type="NCBI Taxonomy" id="80883"/>
    <lineage>
        <taxon>Bacteria</taxon>
        <taxon>Pseudomonadati</taxon>
        <taxon>Pseudomonadota</taxon>
        <taxon>Betaproteobacteria</taxon>
        <taxon>Burkholderiales</taxon>
        <taxon>Comamonadaceae</taxon>
        <taxon>Giesbergeria</taxon>
    </lineage>
</organism>
<dbReference type="Proteomes" id="UP001596001">
    <property type="component" value="Unassembled WGS sequence"/>
</dbReference>
<reference evidence="2" key="1">
    <citation type="journal article" date="2019" name="Int. J. Syst. Evol. Microbiol.">
        <title>The Global Catalogue of Microorganisms (GCM) 10K type strain sequencing project: providing services to taxonomists for standard genome sequencing and annotation.</title>
        <authorList>
            <consortium name="The Broad Institute Genomics Platform"/>
            <consortium name="The Broad Institute Genome Sequencing Center for Infectious Disease"/>
            <person name="Wu L."/>
            <person name="Ma J."/>
        </authorList>
    </citation>
    <scope>NUCLEOTIDE SEQUENCE [LARGE SCALE GENOMIC DNA]</scope>
    <source>
        <strain evidence="2">CCUG 49452</strain>
    </source>
</reference>
<dbReference type="RefSeq" id="WP_382433339.1">
    <property type="nucleotide sequence ID" value="NZ_JBHSHJ010000010.1"/>
</dbReference>
<dbReference type="EMBL" id="JBHSHJ010000010">
    <property type="protein sequence ID" value="MFC4789706.1"/>
    <property type="molecule type" value="Genomic_DNA"/>
</dbReference>
<evidence type="ECO:0008006" key="3">
    <source>
        <dbReference type="Google" id="ProtNLM"/>
    </source>
</evidence>
<accession>A0ABV9QDT9</accession>
<name>A0ABV9QDT9_9BURK</name>
<evidence type="ECO:0000313" key="2">
    <source>
        <dbReference type="Proteomes" id="UP001596001"/>
    </source>
</evidence>
<gene>
    <name evidence="1" type="ORF">ACFO6X_12025</name>
</gene>